<dbReference type="EMBL" id="CAXAMM010038729">
    <property type="protein sequence ID" value="CAK9080473.1"/>
    <property type="molecule type" value="Genomic_DNA"/>
</dbReference>
<dbReference type="Gene3D" id="1.10.10.570">
    <property type="entry name" value="Winged helix' DNA-binding domain. Chain C. Domain 1"/>
    <property type="match status" value="1"/>
</dbReference>
<dbReference type="PANTHER" id="PTHR13149:SF0">
    <property type="entry name" value="VACUOLAR PROTEIN-SORTING-ASSOCIATED PROTEIN 25"/>
    <property type="match status" value="1"/>
</dbReference>
<dbReference type="PANTHER" id="PTHR13149">
    <property type="entry name" value="VACUOLAR PROTEIN SORTING-ASSOCIATED PROTEIN VPS25"/>
    <property type="match status" value="1"/>
</dbReference>
<keyword evidence="2" id="KW-0813">Transport</keyword>
<dbReference type="Pfam" id="PF05871">
    <property type="entry name" value="ESCRT-II"/>
    <property type="match status" value="1"/>
</dbReference>
<evidence type="ECO:0000256" key="3">
    <source>
        <dbReference type="ARBA" id="ARBA00022927"/>
    </source>
</evidence>
<organism evidence="4 5">
    <name type="scientific">Durusdinium trenchii</name>
    <dbReference type="NCBI Taxonomy" id="1381693"/>
    <lineage>
        <taxon>Eukaryota</taxon>
        <taxon>Sar</taxon>
        <taxon>Alveolata</taxon>
        <taxon>Dinophyceae</taxon>
        <taxon>Suessiales</taxon>
        <taxon>Symbiodiniaceae</taxon>
        <taxon>Durusdinium</taxon>
    </lineage>
</organism>
<dbReference type="SUPFAM" id="SSF46785">
    <property type="entry name" value="Winged helix' DNA-binding domain"/>
    <property type="match status" value="2"/>
</dbReference>
<proteinExistence type="inferred from homology"/>
<comment type="similarity">
    <text evidence="1">Belongs to the VPS25 family.</text>
</comment>
<reference evidence="4 5" key="1">
    <citation type="submission" date="2024-02" db="EMBL/GenBank/DDBJ databases">
        <authorList>
            <person name="Chen Y."/>
            <person name="Shah S."/>
            <person name="Dougan E. K."/>
            <person name="Thang M."/>
            <person name="Chan C."/>
        </authorList>
    </citation>
    <scope>NUCLEOTIDE SEQUENCE [LARGE SCALE GENOMIC DNA]</scope>
</reference>
<evidence type="ECO:0000313" key="4">
    <source>
        <dbReference type="EMBL" id="CAK9080473.1"/>
    </source>
</evidence>
<protein>
    <recommendedName>
        <fullName evidence="6">Vacuolar protein-sorting-associated protein 25</fullName>
    </recommendedName>
</protein>
<evidence type="ECO:0000313" key="5">
    <source>
        <dbReference type="Proteomes" id="UP001642464"/>
    </source>
</evidence>
<gene>
    <name evidence="4" type="ORF">SCF082_LOCUS38354</name>
</gene>
<dbReference type="InterPro" id="IPR036390">
    <property type="entry name" value="WH_DNA-bd_sf"/>
</dbReference>
<keyword evidence="3" id="KW-0653">Protein transport</keyword>
<dbReference type="InterPro" id="IPR008570">
    <property type="entry name" value="ESCRT-II_cplx_Vps25-sub"/>
</dbReference>
<evidence type="ECO:0000256" key="1">
    <source>
        <dbReference type="ARBA" id="ARBA00009674"/>
    </source>
</evidence>
<dbReference type="InterPro" id="IPR014041">
    <property type="entry name" value="ESCRT-II_cplx_Vps25-sub_N"/>
</dbReference>
<name>A0ABP0PWU1_9DINO</name>
<comment type="caution">
    <text evidence="4">The sequence shown here is derived from an EMBL/GenBank/DDBJ whole genome shotgun (WGS) entry which is preliminary data.</text>
</comment>
<dbReference type="InterPro" id="IPR036388">
    <property type="entry name" value="WH-like_DNA-bd_sf"/>
</dbReference>
<dbReference type="Gene3D" id="1.10.10.10">
    <property type="entry name" value="Winged helix-like DNA-binding domain superfamily/Winged helix DNA-binding domain"/>
    <property type="match status" value="1"/>
</dbReference>
<evidence type="ECO:0000256" key="2">
    <source>
        <dbReference type="ARBA" id="ARBA00022448"/>
    </source>
</evidence>
<dbReference type="Proteomes" id="UP001642464">
    <property type="component" value="Unassembled WGS sequence"/>
</dbReference>
<keyword evidence="5" id="KW-1185">Reference proteome</keyword>
<accession>A0ABP0PWU1</accession>
<sequence length="188" mass="21206">MADGKDFQYPAFYQLPPFFTLQPHASVRAKQLELWKQLISEYCSFHRLFIIDLREDRSTEVLTLNISPEAAGRVELHTEKARKVLAEHLVQQQAALWADEAAKERLLVLWRSVAGWADLILQWAAENGLMGSVETVQSLMDGEAAEGQEFYGAPRELIMAALQELVRRNRATLFRGSSGSEGVKFLSA</sequence>
<evidence type="ECO:0008006" key="6">
    <source>
        <dbReference type="Google" id="ProtNLM"/>
    </source>
</evidence>